<dbReference type="AlphaFoldDB" id="A0A9N9EUZ6"/>
<dbReference type="Proteomes" id="UP000789375">
    <property type="component" value="Unassembled WGS sequence"/>
</dbReference>
<name>A0A9N9EUZ6_FUNMO</name>
<reference evidence="1" key="1">
    <citation type="submission" date="2021-06" db="EMBL/GenBank/DDBJ databases">
        <authorList>
            <person name="Kallberg Y."/>
            <person name="Tangrot J."/>
            <person name="Rosling A."/>
        </authorList>
    </citation>
    <scope>NUCLEOTIDE SEQUENCE</scope>
    <source>
        <strain evidence="1">87-6 pot B 2015</strain>
    </source>
</reference>
<organism evidence="1 2">
    <name type="scientific">Funneliformis mosseae</name>
    <name type="common">Endomycorrhizal fungus</name>
    <name type="synonym">Glomus mosseae</name>
    <dbReference type="NCBI Taxonomy" id="27381"/>
    <lineage>
        <taxon>Eukaryota</taxon>
        <taxon>Fungi</taxon>
        <taxon>Fungi incertae sedis</taxon>
        <taxon>Mucoromycota</taxon>
        <taxon>Glomeromycotina</taxon>
        <taxon>Glomeromycetes</taxon>
        <taxon>Glomerales</taxon>
        <taxon>Glomeraceae</taxon>
        <taxon>Funneliformis</taxon>
    </lineage>
</organism>
<gene>
    <name evidence="1" type="ORF">FMOSSE_LOCUS13181</name>
</gene>
<sequence>MDIMNFIDAAWSHVTPDIAAFDINIPSSLYLPTASASIPNSNINLPDLLVSAFVYGLNVEIKTFVLANYVAIDENNNEKPEQLKEFMGS</sequence>
<evidence type="ECO:0000313" key="1">
    <source>
        <dbReference type="EMBL" id="CAG8687748.1"/>
    </source>
</evidence>
<keyword evidence="2" id="KW-1185">Reference proteome</keyword>
<dbReference type="EMBL" id="CAJVPP010007354">
    <property type="protein sequence ID" value="CAG8687748.1"/>
    <property type="molecule type" value="Genomic_DNA"/>
</dbReference>
<feature type="non-terminal residue" evidence="1">
    <location>
        <position position="89"/>
    </location>
</feature>
<proteinExistence type="predicted"/>
<comment type="caution">
    <text evidence="1">The sequence shown here is derived from an EMBL/GenBank/DDBJ whole genome shotgun (WGS) entry which is preliminary data.</text>
</comment>
<evidence type="ECO:0000313" key="2">
    <source>
        <dbReference type="Proteomes" id="UP000789375"/>
    </source>
</evidence>
<accession>A0A9N9EUZ6</accession>
<protein>
    <submittedName>
        <fullName evidence="1">363_t:CDS:1</fullName>
    </submittedName>
</protein>